<sequence>MSCDRETVQDKALAVAHITLDSITFRQFPINNYAYTRSDLTEPRDSKERAGRAGALSHILPLVWLSDIRTDLQQDRLREYRAFGIGYGIANRRFELTTSYDALRSQDEGRNI</sequence>
<gene>
    <name evidence="1" type="ORF">DILT_LOCUS8192</name>
</gene>
<name>A0A3P7M212_DIBLA</name>
<evidence type="ECO:0000313" key="1">
    <source>
        <dbReference type="EMBL" id="VDN12361.1"/>
    </source>
</evidence>
<protein>
    <submittedName>
        <fullName evidence="1">Uncharacterized protein</fullName>
    </submittedName>
</protein>
<dbReference type="AlphaFoldDB" id="A0A3P7M212"/>
<dbReference type="EMBL" id="UYRU01053699">
    <property type="protein sequence ID" value="VDN12361.1"/>
    <property type="molecule type" value="Genomic_DNA"/>
</dbReference>
<organism evidence="1 2">
    <name type="scientific">Dibothriocephalus latus</name>
    <name type="common">Fish tapeworm</name>
    <name type="synonym">Diphyllobothrium latum</name>
    <dbReference type="NCBI Taxonomy" id="60516"/>
    <lineage>
        <taxon>Eukaryota</taxon>
        <taxon>Metazoa</taxon>
        <taxon>Spiralia</taxon>
        <taxon>Lophotrochozoa</taxon>
        <taxon>Platyhelminthes</taxon>
        <taxon>Cestoda</taxon>
        <taxon>Eucestoda</taxon>
        <taxon>Diphyllobothriidea</taxon>
        <taxon>Diphyllobothriidae</taxon>
        <taxon>Dibothriocephalus</taxon>
    </lineage>
</organism>
<accession>A0A3P7M212</accession>
<reference evidence="1 2" key="1">
    <citation type="submission" date="2018-11" db="EMBL/GenBank/DDBJ databases">
        <authorList>
            <consortium name="Pathogen Informatics"/>
        </authorList>
    </citation>
    <scope>NUCLEOTIDE SEQUENCE [LARGE SCALE GENOMIC DNA]</scope>
</reference>
<dbReference type="Proteomes" id="UP000281553">
    <property type="component" value="Unassembled WGS sequence"/>
</dbReference>
<proteinExistence type="predicted"/>
<keyword evidence="2" id="KW-1185">Reference proteome</keyword>
<evidence type="ECO:0000313" key="2">
    <source>
        <dbReference type="Proteomes" id="UP000281553"/>
    </source>
</evidence>